<reference evidence="2 3" key="2">
    <citation type="submission" date="2021-08" db="EMBL/GenBank/DDBJ databases">
        <title>Rheinheimera aquimaris sp. nov., isolated from seawater of the East Sea in Korea.</title>
        <authorList>
            <person name="Kim K.H."/>
            <person name="Wenting R."/>
            <person name="Kim K.R."/>
            <person name="Jeon C.O."/>
        </authorList>
    </citation>
    <scope>NUCLEOTIDE SEQUENCE [LARGE SCALE GENOMIC DNA]</scope>
    <source>
        <strain evidence="2 3">MA-13</strain>
    </source>
</reference>
<dbReference type="EMBL" id="JAERPS020000001">
    <property type="protein sequence ID" value="MBZ9610417.1"/>
    <property type="molecule type" value="Genomic_DNA"/>
</dbReference>
<protein>
    <submittedName>
        <fullName evidence="2">Uncharacterized protein</fullName>
    </submittedName>
</protein>
<keyword evidence="1" id="KW-0812">Transmembrane</keyword>
<keyword evidence="1" id="KW-0472">Membrane</keyword>
<name>A0ABS7X4E5_9GAMM</name>
<sequence>MPRQYRPHYALSAAAIAARIDKRACRNEWGSMRWLSSFAILVYLSLLCTPPALAVHDTRLSPLADTQLLALNPALLQHTLAPQDDPNDEPVAVVNSSMPQLPQAVFAGVAAAVTVVISFFYLPAHQPRAPPVLSFA</sequence>
<evidence type="ECO:0000313" key="3">
    <source>
        <dbReference type="Proteomes" id="UP000663814"/>
    </source>
</evidence>
<evidence type="ECO:0000313" key="2">
    <source>
        <dbReference type="EMBL" id="MBZ9610417.1"/>
    </source>
</evidence>
<reference evidence="2 3" key="1">
    <citation type="submission" date="2020-12" db="EMBL/GenBank/DDBJ databases">
        <authorList>
            <person name="Ruan W."/>
            <person name="Khan S.A."/>
            <person name="Jeon C.O."/>
        </authorList>
    </citation>
    <scope>NUCLEOTIDE SEQUENCE [LARGE SCALE GENOMIC DNA]</scope>
    <source>
        <strain evidence="2 3">MA-13</strain>
    </source>
</reference>
<comment type="caution">
    <text evidence="2">The sequence shown here is derived from an EMBL/GenBank/DDBJ whole genome shotgun (WGS) entry which is preliminary data.</text>
</comment>
<gene>
    <name evidence="2" type="ORF">I4W93_002285</name>
</gene>
<keyword evidence="3" id="KW-1185">Reference proteome</keyword>
<keyword evidence="1" id="KW-1133">Transmembrane helix</keyword>
<evidence type="ECO:0000256" key="1">
    <source>
        <dbReference type="SAM" id="Phobius"/>
    </source>
</evidence>
<proteinExistence type="predicted"/>
<dbReference type="Proteomes" id="UP000663814">
    <property type="component" value="Unassembled WGS sequence"/>
</dbReference>
<feature type="transmembrane region" description="Helical" evidence="1">
    <location>
        <begin position="104"/>
        <end position="122"/>
    </location>
</feature>
<dbReference type="RefSeq" id="WP_205310049.1">
    <property type="nucleotide sequence ID" value="NZ_JAERPS020000001.1"/>
</dbReference>
<accession>A0ABS7X4E5</accession>
<organism evidence="2 3">
    <name type="scientific">Rheinheimera maricola</name>
    <dbReference type="NCBI Taxonomy" id="2793282"/>
    <lineage>
        <taxon>Bacteria</taxon>
        <taxon>Pseudomonadati</taxon>
        <taxon>Pseudomonadota</taxon>
        <taxon>Gammaproteobacteria</taxon>
        <taxon>Chromatiales</taxon>
        <taxon>Chromatiaceae</taxon>
        <taxon>Rheinheimera</taxon>
    </lineage>
</organism>
<feature type="transmembrane region" description="Helical" evidence="1">
    <location>
        <begin position="32"/>
        <end position="53"/>
    </location>
</feature>